<dbReference type="PANTHER" id="PTHR21310:SF42">
    <property type="entry name" value="BIFUNCTIONAL AAC_APH"/>
    <property type="match status" value="1"/>
</dbReference>
<dbReference type="InterPro" id="IPR051678">
    <property type="entry name" value="AGP_Transferase"/>
</dbReference>
<dbReference type="SUPFAM" id="SSF56112">
    <property type="entry name" value="Protein kinase-like (PK-like)"/>
    <property type="match status" value="1"/>
</dbReference>
<dbReference type="RefSeq" id="WP_136533333.1">
    <property type="nucleotide sequence ID" value="NZ_STGY01000016.1"/>
</dbReference>
<evidence type="ECO:0000313" key="3">
    <source>
        <dbReference type="Proteomes" id="UP000308760"/>
    </source>
</evidence>
<dbReference type="EMBL" id="STGY01000016">
    <property type="protein sequence ID" value="THV42768.1"/>
    <property type="molecule type" value="Genomic_DNA"/>
</dbReference>
<reference evidence="3" key="1">
    <citation type="submission" date="2019-04" db="EMBL/GenBank/DDBJ databases">
        <title>Nocardioides xinjiangensis sp. nov.</title>
        <authorList>
            <person name="Liu S."/>
        </authorList>
    </citation>
    <scope>NUCLEOTIDE SEQUENCE [LARGE SCALE GENOMIC DNA]</scope>
    <source>
        <strain evidence="3">18</strain>
    </source>
</reference>
<proteinExistence type="predicted"/>
<name>A0A4S8QED7_9ACTN</name>
<evidence type="ECO:0000259" key="1">
    <source>
        <dbReference type="Pfam" id="PF01636"/>
    </source>
</evidence>
<feature type="domain" description="Aminoglycoside phosphotransferase" evidence="1">
    <location>
        <begin position="40"/>
        <end position="265"/>
    </location>
</feature>
<dbReference type="PANTHER" id="PTHR21310">
    <property type="entry name" value="AMINOGLYCOSIDE PHOSPHOTRANSFERASE-RELATED-RELATED"/>
    <property type="match status" value="1"/>
</dbReference>
<dbReference type="Proteomes" id="UP000308760">
    <property type="component" value="Unassembled WGS sequence"/>
</dbReference>
<dbReference type="OrthoDB" id="9797603at2"/>
<organism evidence="2 3">
    <name type="scientific">Glycomyces buryatensis</name>
    <dbReference type="NCBI Taxonomy" id="2570927"/>
    <lineage>
        <taxon>Bacteria</taxon>
        <taxon>Bacillati</taxon>
        <taxon>Actinomycetota</taxon>
        <taxon>Actinomycetes</taxon>
        <taxon>Glycomycetales</taxon>
        <taxon>Glycomycetaceae</taxon>
        <taxon>Glycomyces</taxon>
    </lineage>
</organism>
<dbReference type="GO" id="GO:0016740">
    <property type="term" value="F:transferase activity"/>
    <property type="evidence" value="ECO:0007669"/>
    <property type="project" value="UniProtKB-KW"/>
</dbReference>
<comment type="caution">
    <text evidence="2">The sequence shown here is derived from an EMBL/GenBank/DDBJ whole genome shotgun (WGS) entry which is preliminary data.</text>
</comment>
<dbReference type="CDD" id="cd05155">
    <property type="entry name" value="APH_ChoK_like_1"/>
    <property type="match status" value="1"/>
</dbReference>
<protein>
    <submittedName>
        <fullName evidence="2">Aminoglycoside phosphotransferase family protein</fullName>
    </submittedName>
</protein>
<keyword evidence="3" id="KW-1185">Reference proteome</keyword>
<dbReference type="AlphaFoldDB" id="A0A4S8QED7"/>
<dbReference type="Gene3D" id="3.30.200.20">
    <property type="entry name" value="Phosphorylase Kinase, domain 1"/>
    <property type="match status" value="1"/>
</dbReference>
<evidence type="ECO:0000313" key="2">
    <source>
        <dbReference type="EMBL" id="THV42768.1"/>
    </source>
</evidence>
<accession>A0A4S8QED7</accession>
<keyword evidence="2" id="KW-0808">Transferase</keyword>
<dbReference type="InterPro" id="IPR011009">
    <property type="entry name" value="Kinase-like_dom_sf"/>
</dbReference>
<gene>
    <name evidence="2" type="ORF">FAB82_04400</name>
</gene>
<dbReference type="Pfam" id="PF01636">
    <property type="entry name" value="APH"/>
    <property type="match status" value="1"/>
</dbReference>
<dbReference type="InterPro" id="IPR002575">
    <property type="entry name" value="Aminoglycoside_PTrfase"/>
</dbReference>
<reference evidence="2 3" key="2">
    <citation type="submission" date="2019-05" db="EMBL/GenBank/DDBJ databases">
        <title>Glycomyces buryatensis sp. nov.</title>
        <authorList>
            <person name="Nikitina E."/>
        </authorList>
    </citation>
    <scope>NUCLEOTIDE SEQUENCE [LARGE SCALE GENOMIC DNA]</scope>
    <source>
        <strain evidence="2 3">18</strain>
    </source>
</reference>
<dbReference type="Gene3D" id="3.90.1200.10">
    <property type="match status" value="1"/>
</dbReference>
<sequence length="306" mass="33541">MTEDLYADGRAGLDAEFVQRLVASQFPQWGDLPVEPVKIDGWDNRTYRLGEEMTVRLPSADAYALAVEKEHRWLPVLAEQLPVEIPTPLGIGRPENGYPHQWAVRRWIDGETADPSVIADLPSFAEAVAGFITALQAADATGGPGFGPHNFYRGASPGHYDPDTREALRGLKGRIDTAAATEVWEAALASTWDGEPVWFHGDIAHGNLLTREGKLSAVIDFGTSGVGDPACDLVIAWTMFEGESREAFRRAVAQDDATWARARGWAIWKALIMLHAADDDPTFKDIPVQRRVIEAVIADHEAHGRA</sequence>